<dbReference type="Gene3D" id="3.90.190.20">
    <property type="entry name" value="Mur ligase, C-terminal domain"/>
    <property type="match status" value="2"/>
</dbReference>
<evidence type="ECO:0000256" key="10">
    <source>
        <dbReference type="ARBA" id="ARBA00022840"/>
    </source>
</evidence>
<dbReference type="InterPro" id="IPR013221">
    <property type="entry name" value="Mur_ligase_cen"/>
</dbReference>
<reference evidence="16" key="2">
    <citation type="submission" date="2020-05" db="UniProtKB">
        <authorList>
            <consortium name="EnsemblMetazoa"/>
        </authorList>
    </citation>
    <scope>IDENTIFICATION</scope>
    <source>
        <strain evidence="16">IAEA</strain>
    </source>
</reference>
<dbReference type="Pfam" id="PF00953">
    <property type="entry name" value="Glycos_transf_4"/>
    <property type="match status" value="1"/>
</dbReference>
<dbReference type="InterPro" id="IPR005762">
    <property type="entry name" value="MurD"/>
</dbReference>
<keyword evidence="5" id="KW-0963">Cytoplasm</keyword>
<evidence type="ECO:0000256" key="5">
    <source>
        <dbReference type="ARBA" id="ARBA00022490"/>
    </source>
</evidence>
<feature type="transmembrane region" description="Helical" evidence="14">
    <location>
        <begin position="280"/>
        <end position="304"/>
    </location>
</feature>
<dbReference type="Pfam" id="PF01098">
    <property type="entry name" value="FTSW_RODA_SPOVE"/>
    <property type="match status" value="1"/>
</dbReference>
<dbReference type="Gene3D" id="3.40.50.720">
    <property type="entry name" value="NAD(P)-binding Rossmann-like Domain"/>
    <property type="match status" value="1"/>
</dbReference>
<feature type="transmembrane region" description="Helical" evidence="14">
    <location>
        <begin position="711"/>
        <end position="730"/>
    </location>
</feature>
<dbReference type="AlphaFoldDB" id="A0A1A9Z0V9"/>
<evidence type="ECO:0000259" key="15">
    <source>
        <dbReference type="Pfam" id="PF08245"/>
    </source>
</evidence>
<dbReference type="GO" id="GO:0008764">
    <property type="term" value="F:UDP-N-acetylmuramoylalanine-D-glutamate ligase activity"/>
    <property type="evidence" value="ECO:0007669"/>
    <property type="project" value="InterPro"/>
</dbReference>
<comment type="subcellular location">
    <subcellularLocation>
        <location evidence="2">Cytoplasm</location>
    </subcellularLocation>
    <subcellularLocation>
        <location evidence="1">Membrane</location>
        <topology evidence="1">Multi-pass membrane protein</topology>
    </subcellularLocation>
</comment>
<dbReference type="PROSITE" id="PS01348">
    <property type="entry name" value="MRAY_2"/>
    <property type="match status" value="1"/>
</dbReference>
<sequence>MESLKKIAQWLRNSVNLKIVAITGSCESHLLGFRSLYGVSQAKCEIFSGMSNTGIVILNSDSHNWLLWKSYHNISNAIAASRLFPIFLNKNQILFDDSYNANIGSMISAIAVLQKMPGYRVIIIGDMLDLELLLKDVMKVINQYPTSTILVKGSRYGMLGYCDDYMKVVKNNARGLSAKWKYFWQSIIAIIIAIIIFLKYQNSNVTQLVIPFFKEIMPQLGWWYIVTTYLVIVGTSNAVNLTDGLDGLAIMPTVFIASGFAIISWMTSNIYFADYLNIPYINFSGELVIICASIVGAGLGFLWFNAYPAQIFMGDVGSLALGGGLGIISVYCNIESIKPWLMDEDNAPKLLKQIPVELPCHLGSLNIKWILKSTLIVVSPGISLLHPSLIAAKKAKIEIIGDIELFAREALKPIIAITGSNVSSFQLESTFKLNTIVSSILNITHDHMDRYPLGINEYRIHKLKIYNHSKINLINLDDPLTWPIDSNNKNCVGFSRYSGEYHMKKIQQDMYLVAHEKIILKCSCMKIRGHHNYINALSALAIADIANFPRIAIVKALKNFSGLSHRFQLILKRNNISWINDSKSTNIESTKAALMSTYTQGNIHLLLGGLSIIGFVMVASASISFGIRLHNDPFYFTKREECGYLGSISILSMIFLMSIRILYIGKKSLMNHNKVPGYFSYSIGIWLSLQTIMNVGGVIGILPVKGLTLPLISYGGSSLITILVSLAFVLRLDFELRLKKYQAFNL</sequence>
<feature type="transmembrane region" description="Helical" evidence="14">
    <location>
        <begin position="643"/>
        <end position="663"/>
    </location>
</feature>
<keyword evidence="11" id="KW-0133">Cell shape</keyword>
<dbReference type="Proteomes" id="UP000092445">
    <property type="component" value="Unassembled WGS sequence"/>
</dbReference>
<evidence type="ECO:0000256" key="6">
    <source>
        <dbReference type="ARBA" id="ARBA00022598"/>
    </source>
</evidence>
<feature type="transmembrane region" description="Helical" evidence="14">
    <location>
        <begin position="675"/>
        <end position="699"/>
    </location>
</feature>
<name>A0A1A9Z0V9_GLOPL</name>
<dbReference type="InterPro" id="IPR036615">
    <property type="entry name" value="Mur_ligase_C_dom_sf"/>
</dbReference>
<evidence type="ECO:0000256" key="13">
    <source>
        <dbReference type="ARBA" id="ARBA00023136"/>
    </source>
</evidence>
<keyword evidence="17" id="KW-1185">Reference proteome</keyword>
<feature type="domain" description="Mur ligase central" evidence="15">
    <location>
        <begin position="433"/>
        <end position="543"/>
    </location>
</feature>
<keyword evidence="12 14" id="KW-1133">Transmembrane helix</keyword>
<keyword evidence="8 14" id="KW-0812">Transmembrane</keyword>
<evidence type="ECO:0000256" key="7">
    <source>
        <dbReference type="ARBA" id="ARBA00022679"/>
    </source>
</evidence>
<feature type="transmembrane region" description="Helical" evidence="14">
    <location>
        <begin position="316"/>
        <end position="334"/>
    </location>
</feature>
<dbReference type="GO" id="GO:0005737">
    <property type="term" value="C:cytoplasm"/>
    <property type="evidence" value="ECO:0007669"/>
    <property type="project" value="UniProtKB-SubCell"/>
</dbReference>
<comment type="similarity">
    <text evidence="4">Belongs to the glycosyltransferase 4 family. MraY subfamily.</text>
</comment>
<organism evidence="16 17">
    <name type="scientific">Glossina pallidipes</name>
    <name type="common">Tsetse fly</name>
    <dbReference type="NCBI Taxonomy" id="7398"/>
    <lineage>
        <taxon>Eukaryota</taxon>
        <taxon>Metazoa</taxon>
        <taxon>Ecdysozoa</taxon>
        <taxon>Arthropoda</taxon>
        <taxon>Hexapoda</taxon>
        <taxon>Insecta</taxon>
        <taxon>Pterygota</taxon>
        <taxon>Neoptera</taxon>
        <taxon>Endopterygota</taxon>
        <taxon>Diptera</taxon>
        <taxon>Brachycera</taxon>
        <taxon>Muscomorpha</taxon>
        <taxon>Hippoboscoidea</taxon>
        <taxon>Glossinidae</taxon>
        <taxon>Glossina</taxon>
    </lineage>
</organism>
<dbReference type="SUPFAM" id="SSF53623">
    <property type="entry name" value="MurD-like peptide ligases, catalytic domain"/>
    <property type="match status" value="1"/>
</dbReference>
<keyword evidence="13 14" id="KW-0472">Membrane</keyword>
<evidence type="ECO:0000256" key="8">
    <source>
        <dbReference type="ARBA" id="ARBA00022692"/>
    </source>
</evidence>
<dbReference type="SUPFAM" id="SSF51984">
    <property type="entry name" value="MurCD N-terminal domain"/>
    <property type="match status" value="1"/>
</dbReference>
<dbReference type="GO" id="GO:0008360">
    <property type="term" value="P:regulation of cell shape"/>
    <property type="evidence" value="ECO:0007669"/>
    <property type="project" value="UniProtKB-KW"/>
</dbReference>
<protein>
    <recommendedName>
        <fullName evidence="15">Mur ligase central domain-containing protein</fullName>
    </recommendedName>
</protein>
<dbReference type="GO" id="GO:0008963">
    <property type="term" value="F:phospho-N-acetylmuramoyl-pentapeptide-transferase activity"/>
    <property type="evidence" value="ECO:0007669"/>
    <property type="project" value="InterPro"/>
</dbReference>
<dbReference type="InterPro" id="IPR018480">
    <property type="entry name" value="PNAcMuramoyl-5peptid_Trfase_CS"/>
</dbReference>
<accession>A0A1A9Z0V9</accession>
<feature type="transmembrane region" description="Helical" evidence="14">
    <location>
        <begin position="221"/>
        <end position="241"/>
    </location>
</feature>
<dbReference type="GO" id="GO:0051301">
    <property type="term" value="P:cell division"/>
    <property type="evidence" value="ECO:0007669"/>
    <property type="project" value="InterPro"/>
</dbReference>
<dbReference type="EnsemblMetazoa" id="GPAI000585-RA">
    <property type="protein sequence ID" value="GPAI000585-PA"/>
    <property type="gene ID" value="GPAI000585"/>
</dbReference>
<dbReference type="STRING" id="7398.A0A1A9Z0V9"/>
<feature type="transmembrane region" description="Helical" evidence="14">
    <location>
        <begin position="247"/>
        <end position="268"/>
    </location>
</feature>
<feature type="transmembrane region" description="Helical" evidence="14">
    <location>
        <begin position="182"/>
        <end position="200"/>
    </location>
</feature>
<keyword evidence="10" id="KW-0067">ATP-binding</keyword>
<dbReference type="Gene3D" id="3.40.1190.10">
    <property type="entry name" value="Mur-like, catalytic domain"/>
    <property type="match status" value="1"/>
</dbReference>
<evidence type="ECO:0000256" key="3">
    <source>
        <dbReference type="ARBA" id="ARBA00004752"/>
    </source>
</evidence>
<dbReference type="InterPro" id="IPR000715">
    <property type="entry name" value="Glycosyl_transferase_4"/>
</dbReference>
<feature type="transmembrane region" description="Helical" evidence="14">
    <location>
        <begin position="603"/>
        <end position="623"/>
    </location>
</feature>
<dbReference type="NCBIfam" id="TIGR00445">
    <property type="entry name" value="mraY"/>
    <property type="match status" value="1"/>
</dbReference>
<evidence type="ECO:0000256" key="12">
    <source>
        <dbReference type="ARBA" id="ARBA00022989"/>
    </source>
</evidence>
<keyword evidence="9" id="KW-0547">Nucleotide-binding</keyword>
<dbReference type="InterPro" id="IPR018365">
    <property type="entry name" value="Cell_cycle_FtsW-rel_CS"/>
</dbReference>
<dbReference type="PROSITE" id="PS00428">
    <property type="entry name" value="FTSW_RODA_SPOVE"/>
    <property type="match status" value="1"/>
</dbReference>
<dbReference type="InterPro" id="IPR001182">
    <property type="entry name" value="FtsW/RodA"/>
</dbReference>
<evidence type="ECO:0000313" key="16">
    <source>
        <dbReference type="EnsemblMetazoa" id="GPAI000585-PA"/>
    </source>
</evidence>
<proteinExistence type="inferred from homology"/>
<keyword evidence="6" id="KW-0436">Ligase</keyword>
<dbReference type="VEuPathDB" id="VectorBase:GPAI000585"/>
<dbReference type="GO" id="GO:0016020">
    <property type="term" value="C:membrane"/>
    <property type="evidence" value="ECO:0007669"/>
    <property type="project" value="UniProtKB-SubCell"/>
</dbReference>
<evidence type="ECO:0000256" key="4">
    <source>
        <dbReference type="ARBA" id="ARBA00005583"/>
    </source>
</evidence>
<reference evidence="17" key="1">
    <citation type="submission" date="2014-03" db="EMBL/GenBank/DDBJ databases">
        <authorList>
            <person name="Aksoy S."/>
            <person name="Warren W."/>
            <person name="Wilson R.K."/>
        </authorList>
    </citation>
    <scope>NUCLEOTIDE SEQUENCE [LARGE SCALE GENOMIC DNA]</scope>
    <source>
        <strain evidence="17">IAEA</strain>
    </source>
</reference>
<evidence type="ECO:0000256" key="2">
    <source>
        <dbReference type="ARBA" id="ARBA00004496"/>
    </source>
</evidence>
<dbReference type="InterPro" id="IPR036565">
    <property type="entry name" value="Mur-like_cat_sf"/>
</dbReference>
<evidence type="ECO:0000256" key="9">
    <source>
        <dbReference type="ARBA" id="ARBA00022741"/>
    </source>
</evidence>
<dbReference type="PANTHER" id="PTHR43692:SF1">
    <property type="entry name" value="UDP-N-ACETYLMURAMOYLALANINE--D-GLUTAMATE LIGASE"/>
    <property type="match status" value="1"/>
</dbReference>
<evidence type="ECO:0000313" key="17">
    <source>
        <dbReference type="Proteomes" id="UP000092445"/>
    </source>
</evidence>
<dbReference type="InterPro" id="IPR003524">
    <property type="entry name" value="PNAcMuramoyl-5peptid_Trfase"/>
</dbReference>
<dbReference type="Pfam" id="PF08245">
    <property type="entry name" value="Mur_ligase_M"/>
    <property type="match status" value="1"/>
</dbReference>
<keyword evidence="7" id="KW-0808">Transferase</keyword>
<dbReference type="GO" id="GO:0005524">
    <property type="term" value="F:ATP binding"/>
    <property type="evidence" value="ECO:0007669"/>
    <property type="project" value="UniProtKB-KW"/>
</dbReference>
<evidence type="ECO:0000256" key="11">
    <source>
        <dbReference type="ARBA" id="ARBA00022960"/>
    </source>
</evidence>
<evidence type="ECO:0000256" key="1">
    <source>
        <dbReference type="ARBA" id="ARBA00004141"/>
    </source>
</evidence>
<dbReference type="PANTHER" id="PTHR43692">
    <property type="entry name" value="UDP-N-ACETYLMURAMOYLALANINE--D-GLUTAMATE LIGASE"/>
    <property type="match status" value="1"/>
</dbReference>
<evidence type="ECO:0000256" key="14">
    <source>
        <dbReference type="SAM" id="Phobius"/>
    </source>
</evidence>
<comment type="pathway">
    <text evidence="3">Cell wall biogenesis; peptidoglycan biosynthesis.</text>
</comment>
<dbReference type="SUPFAM" id="SSF53244">
    <property type="entry name" value="MurD-like peptide ligases, peptide-binding domain"/>
    <property type="match status" value="2"/>
</dbReference>